<reference evidence="4" key="1">
    <citation type="journal article" date="2014" name="Int. J. Syst. Evol. Microbiol.">
        <title>Complete genome sequence of Corynebacterium casei LMG S-19264T (=DSM 44701T), isolated from a smear-ripened cheese.</title>
        <authorList>
            <consortium name="US DOE Joint Genome Institute (JGI-PGF)"/>
            <person name="Walter F."/>
            <person name="Albersmeier A."/>
            <person name="Kalinowski J."/>
            <person name="Ruckert C."/>
        </authorList>
    </citation>
    <scope>NUCLEOTIDE SEQUENCE</scope>
    <source>
        <strain evidence="4">JCM 3086</strain>
    </source>
</reference>
<dbReference type="RefSeq" id="WP_189315503.1">
    <property type="nucleotide sequence ID" value="NZ_BMQA01000038.1"/>
</dbReference>
<dbReference type="GO" id="GO:0016829">
    <property type="term" value="F:lyase activity"/>
    <property type="evidence" value="ECO:0007669"/>
    <property type="project" value="InterPro"/>
</dbReference>
<dbReference type="Pfam" id="PF19305">
    <property type="entry name" value="MmgE_PrpD_C"/>
    <property type="match status" value="1"/>
</dbReference>
<dbReference type="InterPro" id="IPR045337">
    <property type="entry name" value="MmgE_PrpD_C"/>
</dbReference>
<dbReference type="SUPFAM" id="SSF103378">
    <property type="entry name" value="2-methylcitrate dehydratase PrpD"/>
    <property type="match status" value="1"/>
</dbReference>
<name>A0A917L8X0_9ACTN</name>
<dbReference type="InterPro" id="IPR036148">
    <property type="entry name" value="MmgE/PrpD_sf"/>
</dbReference>
<dbReference type="Proteomes" id="UP000657574">
    <property type="component" value="Unassembled WGS sequence"/>
</dbReference>
<dbReference type="EMBL" id="BMQA01000038">
    <property type="protein sequence ID" value="GGJ50013.1"/>
    <property type="molecule type" value="Genomic_DNA"/>
</dbReference>
<dbReference type="InterPro" id="IPR042188">
    <property type="entry name" value="MmgE/PrpD_sf_2"/>
</dbReference>
<dbReference type="AlphaFoldDB" id="A0A917L8X0"/>
<comment type="similarity">
    <text evidence="1">Belongs to the PrpD family.</text>
</comment>
<reference evidence="4" key="2">
    <citation type="submission" date="2020-09" db="EMBL/GenBank/DDBJ databases">
        <authorList>
            <person name="Sun Q."/>
            <person name="Ohkuma M."/>
        </authorList>
    </citation>
    <scope>NUCLEOTIDE SEQUENCE</scope>
    <source>
        <strain evidence="4">JCM 3086</strain>
    </source>
</reference>
<dbReference type="PANTHER" id="PTHR16943">
    <property type="entry name" value="2-METHYLCITRATE DEHYDRATASE-RELATED"/>
    <property type="match status" value="1"/>
</dbReference>
<evidence type="ECO:0000313" key="4">
    <source>
        <dbReference type="EMBL" id="GGJ50013.1"/>
    </source>
</evidence>
<dbReference type="InterPro" id="IPR045336">
    <property type="entry name" value="MmgE_PrpD_N"/>
</dbReference>
<dbReference type="InterPro" id="IPR005656">
    <property type="entry name" value="MmgE_PrpD"/>
</dbReference>
<accession>A0A917L8X0</accession>
<comment type="caution">
    <text evidence="4">The sequence shown here is derived from an EMBL/GenBank/DDBJ whole genome shotgun (WGS) entry which is preliminary data.</text>
</comment>
<feature type="domain" description="MmgE/PrpD N-terminal" evidence="2">
    <location>
        <begin position="8"/>
        <end position="252"/>
    </location>
</feature>
<evidence type="ECO:0000259" key="3">
    <source>
        <dbReference type="Pfam" id="PF19305"/>
    </source>
</evidence>
<sequence>MRESTLAQQLGDFAAKTSYDDLPAAVVESVKMRVLDTLGIAAAASTLETSRAAREWARTQGGTGVATAVGVPQRLPGNLAAFVNGVLAHSLDYDDTHLPSVLHPSASVVPAALAAAERVGAGGREVIRAIALGIETCVRLGMAGYDQESNNSVFFEHGQHATSICGAMGASVAATVLAGGDSAAVVDALGVTASLASGIIEANRTGGTVKRIHCGWAAHAAVSAAELVGLGLTGPPTVLEGRFGFFQAWLHGTFDPSAIVEGLGTDWSVPGIFFKPYPANHFTHAAVDAAAQMRADGVTPDDIESLVLGVPAQNLRTVGEPIEVKRAPQTGYMAQFSGPYAVVLGLLGGSGLGAGLDDYTDELACDPRRRALMAKVDVVADERCTKIFPHQFPAVLTARLIDGREIVTEVLTNRGGPQRPLLFEELAAKFQDNAGRVLAAEQVDGLAAACRELENCADLGGLLAPLTEIDA</sequence>
<evidence type="ECO:0000256" key="1">
    <source>
        <dbReference type="ARBA" id="ARBA00006174"/>
    </source>
</evidence>
<organism evidence="4 5">
    <name type="scientific">Streptomyces brasiliensis</name>
    <dbReference type="NCBI Taxonomy" id="1954"/>
    <lineage>
        <taxon>Bacteria</taxon>
        <taxon>Bacillati</taxon>
        <taxon>Actinomycetota</taxon>
        <taxon>Actinomycetes</taxon>
        <taxon>Kitasatosporales</taxon>
        <taxon>Streptomycetaceae</taxon>
        <taxon>Streptomyces</taxon>
    </lineage>
</organism>
<keyword evidence="5" id="KW-1185">Reference proteome</keyword>
<feature type="domain" description="MmgE/PrpD C-terminal" evidence="3">
    <location>
        <begin position="277"/>
        <end position="450"/>
    </location>
</feature>
<dbReference type="Gene3D" id="3.30.1330.120">
    <property type="entry name" value="2-methylcitrate dehydratase PrpD"/>
    <property type="match status" value="1"/>
</dbReference>
<evidence type="ECO:0000313" key="5">
    <source>
        <dbReference type="Proteomes" id="UP000657574"/>
    </source>
</evidence>
<dbReference type="InterPro" id="IPR042183">
    <property type="entry name" value="MmgE/PrpD_sf_1"/>
</dbReference>
<dbReference type="PANTHER" id="PTHR16943:SF8">
    <property type="entry name" value="2-METHYLCITRATE DEHYDRATASE"/>
    <property type="match status" value="1"/>
</dbReference>
<proteinExistence type="inferred from homology"/>
<dbReference type="Gene3D" id="1.10.4100.10">
    <property type="entry name" value="2-methylcitrate dehydratase PrpD"/>
    <property type="match status" value="1"/>
</dbReference>
<gene>
    <name evidence="4" type="ORF">GCM10010121_071420</name>
</gene>
<protein>
    <submittedName>
        <fullName evidence="4">MmgE/Prp family protein</fullName>
    </submittedName>
</protein>
<evidence type="ECO:0000259" key="2">
    <source>
        <dbReference type="Pfam" id="PF03972"/>
    </source>
</evidence>
<dbReference type="Pfam" id="PF03972">
    <property type="entry name" value="MmgE_PrpD_N"/>
    <property type="match status" value="1"/>
</dbReference>